<gene>
    <name evidence="1" type="ORF">GPM918_LOCUS22119</name>
    <name evidence="2" type="ORF">SRO942_LOCUS22115</name>
</gene>
<dbReference type="Proteomes" id="UP000681722">
    <property type="component" value="Unassembled WGS sequence"/>
</dbReference>
<protein>
    <submittedName>
        <fullName evidence="1">Uncharacterized protein</fullName>
    </submittedName>
</protein>
<dbReference type="InterPro" id="IPR027417">
    <property type="entry name" value="P-loop_NTPase"/>
</dbReference>
<reference evidence="1" key="1">
    <citation type="submission" date="2021-02" db="EMBL/GenBank/DDBJ databases">
        <authorList>
            <person name="Nowell W R."/>
        </authorList>
    </citation>
    <scope>NUCLEOTIDE SEQUENCE</scope>
</reference>
<organism evidence="1 3">
    <name type="scientific">Didymodactylos carnosus</name>
    <dbReference type="NCBI Taxonomy" id="1234261"/>
    <lineage>
        <taxon>Eukaryota</taxon>
        <taxon>Metazoa</taxon>
        <taxon>Spiralia</taxon>
        <taxon>Gnathifera</taxon>
        <taxon>Rotifera</taxon>
        <taxon>Eurotatoria</taxon>
        <taxon>Bdelloidea</taxon>
        <taxon>Philodinida</taxon>
        <taxon>Philodinidae</taxon>
        <taxon>Didymodactylos</taxon>
    </lineage>
</organism>
<dbReference type="GO" id="GO:0042626">
    <property type="term" value="F:ATPase-coupled transmembrane transporter activity"/>
    <property type="evidence" value="ECO:0007669"/>
    <property type="project" value="TreeGrafter"/>
</dbReference>
<accession>A0A814U5C9</accession>
<dbReference type="PANTHER" id="PTHR24222:SF76">
    <property type="entry name" value="MYCOBACTIN IMPORT ATP-BINDING_PERMEASE PROTEIN IRTB"/>
    <property type="match status" value="1"/>
</dbReference>
<evidence type="ECO:0000313" key="1">
    <source>
        <dbReference type="EMBL" id="CAF1169789.1"/>
    </source>
</evidence>
<keyword evidence="3" id="KW-1185">Reference proteome</keyword>
<dbReference type="Proteomes" id="UP000663829">
    <property type="component" value="Unassembled WGS sequence"/>
</dbReference>
<comment type="caution">
    <text evidence="1">The sequence shown here is derived from an EMBL/GenBank/DDBJ whole genome shotgun (WGS) entry which is preliminary data.</text>
</comment>
<proteinExistence type="predicted"/>
<dbReference type="EMBL" id="CAJOBC010007473">
    <property type="protein sequence ID" value="CAF3933518.1"/>
    <property type="molecule type" value="Genomic_DNA"/>
</dbReference>
<dbReference type="GO" id="GO:0005886">
    <property type="term" value="C:plasma membrane"/>
    <property type="evidence" value="ECO:0007669"/>
    <property type="project" value="TreeGrafter"/>
</dbReference>
<sequence length="158" mass="17985">MVNQWRLLNIEAYRKQFGIVQQEPVLFDMSIEENIRLGKLNATDAEVVQAATLANAHDFIMTLDAVQALQLMNTYNISEQLVQNALDKAQKGRTTLVIAHRLSTIRNVDKIVVMNKGKIVESGTHDELIKQRGFYYNLTVFQEQSDNTLDVEQGESFN</sequence>
<dbReference type="EMBL" id="CAJNOQ010007474">
    <property type="protein sequence ID" value="CAF1169789.1"/>
    <property type="molecule type" value="Genomic_DNA"/>
</dbReference>
<dbReference type="OrthoDB" id="6500128at2759"/>
<dbReference type="Gene3D" id="3.40.50.300">
    <property type="entry name" value="P-loop containing nucleotide triphosphate hydrolases"/>
    <property type="match status" value="2"/>
</dbReference>
<dbReference type="InterPro" id="IPR039421">
    <property type="entry name" value="Type_1_exporter"/>
</dbReference>
<name>A0A814U5C9_9BILA</name>
<dbReference type="SUPFAM" id="SSF52540">
    <property type="entry name" value="P-loop containing nucleoside triphosphate hydrolases"/>
    <property type="match status" value="1"/>
</dbReference>
<dbReference type="PANTHER" id="PTHR24222">
    <property type="entry name" value="ABC TRANSPORTER B FAMILY"/>
    <property type="match status" value="1"/>
</dbReference>
<evidence type="ECO:0000313" key="3">
    <source>
        <dbReference type="Proteomes" id="UP000663829"/>
    </source>
</evidence>
<evidence type="ECO:0000313" key="2">
    <source>
        <dbReference type="EMBL" id="CAF3933518.1"/>
    </source>
</evidence>
<dbReference type="AlphaFoldDB" id="A0A814U5C9"/>